<protein>
    <submittedName>
        <fullName evidence="2">Uncharacterized protein</fullName>
    </submittedName>
</protein>
<reference evidence="2 3" key="1">
    <citation type="journal article" date="2018" name="Science">
        <title>The opium poppy genome and morphinan production.</title>
        <authorList>
            <person name="Guo L."/>
            <person name="Winzer T."/>
            <person name="Yang X."/>
            <person name="Li Y."/>
            <person name="Ning Z."/>
            <person name="He Z."/>
            <person name="Teodor R."/>
            <person name="Lu Y."/>
            <person name="Bowser T.A."/>
            <person name="Graham I.A."/>
            <person name="Ye K."/>
        </authorList>
    </citation>
    <scope>NUCLEOTIDE SEQUENCE [LARGE SCALE GENOMIC DNA]</scope>
    <source>
        <strain evidence="3">cv. HN1</strain>
        <tissue evidence="2">Leaves</tissue>
    </source>
</reference>
<sequence length="76" mass="9022">MRQVAVVEEDVVSPYQIGGHDKYEEPEIDFICVKESKKKPDFWLNLIKKKKKKVWWFSLLASGIHHFGDYISIVHY</sequence>
<accession>A0A4Y7IXG6</accession>
<evidence type="ECO:0000313" key="3">
    <source>
        <dbReference type="Proteomes" id="UP000316621"/>
    </source>
</evidence>
<dbReference type="Proteomes" id="UP000316621">
    <property type="component" value="Chromosome 2"/>
</dbReference>
<proteinExistence type="predicted"/>
<gene>
    <name evidence="2" type="ORF">C5167_021267</name>
</gene>
<keyword evidence="3" id="KW-1185">Reference proteome</keyword>
<evidence type="ECO:0000256" key="1">
    <source>
        <dbReference type="SAM" id="Phobius"/>
    </source>
</evidence>
<keyword evidence="1" id="KW-1133">Transmembrane helix</keyword>
<name>A0A4Y7IXG6_PAPSO</name>
<dbReference type="EMBL" id="CM010716">
    <property type="protein sequence ID" value="RZC52846.1"/>
    <property type="molecule type" value="Genomic_DNA"/>
</dbReference>
<feature type="transmembrane region" description="Helical" evidence="1">
    <location>
        <begin position="54"/>
        <end position="73"/>
    </location>
</feature>
<keyword evidence="1" id="KW-0472">Membrane</keyword>
<dbReference type="AlphaFoldDB" id="A0A4Y7IXG6"/>
<dbReference type="Gramene" id="RZC52846">
    <property type="protein sequence ID" value="RZC52846"/>
    <property type="gene ID" value="C5167_021267"/>
</dbReference>
<evidence type="ECO:0000313" key="2">
    <source>
        <dbReference type="EMBL" id="RZC52846.1"/>
    </source>
</evidence>
<organism evidence="2 3">
    <name type="scientific">Papaver somniferum</name>
    <name type="common">Opium poppy</name>
    <dbReference type="NCBI Taxonomy" id="3469"/>
    <lineage>
        <taxon>Eukaryota</taxon>
        <taxon>Viridiplantae</taxon>
        <taxon>Streptophyta</taxon>
        <taxon>Embryophyta</taxon>
        <taxon>Tracheophyta</taxon>
        <taxon>Spermatophyta</taxon>
        <taxon>Magnoliopsida</taxon>
        <taxon>Ranunculales</taxon>
        <taxon>Papaveraceae</taxon>
        <taxon>Papaveroideae</taxon>
        <taxon>Papaver</taxon>
    </lineage>
</organism>
<keyword evidence="1" id="KW-0812">Transmembrane</keyword>